<evidence type="ECO:0000256" key="6">
    <source>
        <dbReference type="ARBA" id="ARBA00022989"/>
    </source>
</evidence>
<proteinExistence type="inferred from homology"/>
<keyword evidence="5 8" id="KW-0812">Transmembrane</keyword>
<evidence type="ECO:0000256" key="5">
    <source>
        <dbReference type="ARBA" id="ARBA00022692"/>
    </source>
</evidence>
<evidence type="ECO:0000256" key="3">
    <source>
        <dbReference type="ARBA" id="ARBA00022448"/>
    </source>
</evidence>
<protein>
    <recommendedName>
        <fullName evidence="11">Spore germination protein</fullName>
    </recommendedName>
</protein>
<comment type="similarity">
    <text evidence="2">Belongs to the amino acid-polyamine-organocation (APC) superfamily. Spore germination protein (SGP) (TC 2.A.3.9) family.</text>
</comment>
<keyword evidence="4" id="KW-0309">Germination</keyword>
<organism evidence="9 10">
    <name type="scientific">Blautia hominis</name>
    <dbReference type="NCBI Taxonomy" id="2025493"/>
    <lineage>
        <taxon>Bacteria</taxon>
        <taxon>Bacillati</taxon>
        <taxon>Bacillota</taxon>
        <taxon>Clostridia</taxon>
        <taxon>Lachnospirales</taxon>
        <taxon>Lachnospiraceae</taxon>
        <taxon>Blautia</taxon>
    </lineage>
</organism>
<accession>A0ABQ0BIV0</accession>
<dbReference type="Pfam" id="PF03845">
    <property type="entry name" value="Spore_permease"/>
    <property type="match status" value="1"/>
</dbReference>
<sequence length="356" mass="39703">MYADNQRISHRQLFRQLVLGQLGIYLVTVPVTSYLEGRQGVLSLLLMGFLFLAASIFFIRMKSCYLTPERYMGKYAGKIFCLLHLSYLFITGVFLLLVTSRITGRFFIESSKPFVIITITAVVCYLGSHQGLERRGRMAEICFPVILFVLAVMFLLSVTRVNGAYLEATGYMSLKGVIQGCYRVFCTFLPVFFLPFTLGNVDRPGNAGKALNSSVFLLLGILSAALILLQGAFGAGGYVQKSYPLFDMMAGVDLPGDFLERVDIFFIAAVMFCIFFAVGSIFFYNHELLKRGHMEKGAPYLAGGILVCALGCEKAGISLEWYREVLQNIYAPLFLVLALWAGIAYGRGKHHDKEEK</sequence>
<feature type="transmembrane region" description="Helical" evidence="8">
    <location>
        <begin position="176"/>
        <end position="194"/>
    </location>
</feature>
<dbReference type="EMBL" id="BAABYW010000002">
    <property type="protein sequence ID" value="GAA6411379.1"/>
    <property type="molecule type" value="Genomic_DNA"/>
</dbReference>
<comment type="caution">
    <text evidence="9">The sequence shown here is derived from an EMBL/GenBank/DDBJ whole genome shotgun (WGS) entry which is preliminary data.</text>
</comment>
<dbReference type="PANTHER" id="PTHR34975:SF2">
    <property type="entry name" value="SPORE GERMINATION PROTEIN A2"/>
    <property type="match status" value="1"/>
</dbReference>
<feature type="transmembrane region" description="Helical" evidence="8">
    <location>
        <begin position="264"/>
        <end position="285"/>
    </location>
</feature>
<keyword evidence="10" id="KW-1185">Reference proteome</keyword>
<feature type="transmembrane region" description="Helical" evidence="8">
    <location>
        <begin position="215"/>
        <end position="239"/>
    </location>
</feature>
<dbReference type="PANTHER" id="PTHR34975">
    <property type="entry name" value="SPORE GERMINATION PROTEIN A2"/>
    <property type="match status" value="1"/>
</dbReference>
<evidence type="ECO:0008006" key="11">
    <source>
        <dbReference type="Google" id="ProtNLM"/>
    </source>
</evidence>
<keyword evidence="7 8" id="KW-0472">Membrane</keyword>
<evidence type="ECO:0000256" key="8">
    <source>
        <dbReference type="SAM" id="Phobius"/>
    </source>
</evidence>
<gene>
    <name evidence="9" type="ORF">K040078D81_54960</name>
</gene>
<comment type="subcellular location">
    <subcellularLocation>
        <location evidence="1">Membrane</location>
        <topology evidence="1">Multi-pass membrane protein</topology>
    </subcellularLocation>
</comment>
<dbReference type="InterPro" id="IPR004761">
    <property type="entry name" value="Spore_GerAB"/>
</dbReference>
<feature type="transmembrane region" description="Helical" evidence="8">
    <location>
        <begin position="17"/>
        <end position="35"/>
    </location>
</feature>
<name>A0ABQ0BIV0_9FIRM</name>
<feature type="transmembrane region" description="Helical" evidence="8">
    <location>
        <begin position="106"/>
        <end position="126"/>
    </location>
</feature>
<evidence type="ECO:0000256" key="7">
    <source>
        <dbReference type="ARBA" id="ARBA00023136"/>
    </source>
</evidence>
<evidence type="ECO:0000313" key="10">
    <source>
        <dbReference type="Proteomes" id="UP001600943"/>
    </source>
</evidence>
<dbReference type="RefSeq" id="WP_390410058.1">
    <property type="nucleotide sequence ID" value="NZ_BAABYW010000002.1"/>
</dbReference>
<keyword evidence="3" id="KW-0813">Transport</keyword>
<evidence type="ECO:0000313" key="9">
    <source>
        <dbReference type="EMBL" id="GAA6411379.1"/>
    </source>
</evidence>
<reference evidence="9 10" key="1">
    <citation type="submission" date="2024-04" db="EMBL/GenBank/DDBJ databases">
        <title>Defined microbial consortia suppress multidrug-resistant proinflammatory Enterobacteriaceae via ecological control.</title>
        <authorList>
            <person name="Furuichi M."/>
            <person name="Kawaguchi T."/>
            <person name="Pust M."/>
            <person name="Yasuma K."/>
            <person name="Plichta D."/>
            <person name="Hasegawa N."/>
            <person name="Ohya T."/>
            <person name="Bhattarai S."/>
            <person name="Sasajima S."/>
            <person name="Aoto Y."/>
            <person name="Tuganbaev T."/>
            <person name="Yaginuma M."/>
            <person name="Ueda M."/>
            <person name="Okahashi N."/>
            <person name="Amafuji K."/>
            <person name="Kiridooshi Y."/>
            <person name="Sugita K."/>
            <person name="Strazar M."/>
            <person name="Skelly A."/>
            <person name="Suda W."/>
            <person name="Hattori M."/>
            <person name="Nakamoto N."/>
            <person name="Caballero S."/>
            <person name="Norman J."/>
            <person name="Olle B."/>
            <person name="Tanoue T."/>
            <person name="Arita M."/>
            <person name="Bucci V."/>
            <person name="Atarashi K."/>
            <person name="Xavier R."/>
            <person name="Honda K."/>
        </authorList>
    </citation>
    <scope>NUCLEOTIDE SEQUENCE [LARGE SCALE GENOMIC DNA]</scope>
    <source>
        <strain evidence="10">k04-0078-D8-1</strain>
    </source>
</reference>
<feature type="transmembrane region" description="Helical" evidence="8">
    <location>
        <begin position="79"/>
        <end position="100"/>
    </location>
</feature>
<feature type="transmembrane region" description="Helical" evidence="8">
    <location>
        <begin position="297"/>
        <end position="317"/>
    </location>
</feature>
<feature type="transmembrane region" description="Helical" evidence="8">
    <location>
        <begin position="329"/>
        <end position="346"/>
    </location>
</feature>
<feature type="transmembrane region" description="Helical" evidence="8">
    <location>
        <begin position="41"/>
        <end position="59"/>
    </location>
</feature>
<keyword evidence="6 8" id="KW-1133">Transmembrane helix</keyword>
<dbReference type="Proteomes" id="UP001600943">
    <property type="component" value="Unassembled WGS sequence"/>
</dbReference>
<evidence type="ECO:0000256" key="1">
    <source>
        <dbReference type="ARBA" id="ARBA00004141"/>
    </source>
</evidence>
<feature type="transmembrane region" description="Helical" evidence="8">
    <location>
        <begin position="138"/>
        <end position="156"/>
    </location>
</feature>
<evidence type="ECO:0000256" key="4">
    <source>
        <dbReference type="ARBA" id="ARBA00022544"/>
    </source>
</evidence>
<evidence type="ECO:0000256" key="2">
    <source>
        <dbReference type="ARBA" id="ARBA00007998"/>
    </source>
</evidence>